<dbReference type="EMBL" id="JARKIK010000068">
    <property type="protein sequence ID" value="KAK8729233.1"/>
    <property type="molecule type" value="Genomic_DNA"/>
</dbReference>
<name>A0AAW0WP52_CHEQU</name>
<evidence type="ECO:0000313" key="2">
    <source>
        <dbReference type="Proteomes" id="UP001445076"/>
    </source>
</evidence>
<evidence type="ECO:0000313" key="1">
    <source>
        <dbReference type="EMBL" id="KAK8729233.1"/>
    </source>
</evidence>
<gene>
    <name evidence="1" type="ORF">OTU49_008695</name>
</gene>
<keyword evidence="2" id="KW-1185">Reference proteome</keyword>
<dbReference type="AlphaFoldDB" id="A0AAW0WP52"/>
<proteinExistence type="predicted"/>
<dbReference type="Proteomes" id="UP001445076">
    <property type="component" value="Unassembled WGS sequence"/>
</dbReference>
<accession>A0AAW0WP52</accession>
<comment type="caution">
    <text evidence="1">The sequence shown here is derived from an EMBL/GenBank/DDBJ whole genome shotgun (WGS) entry which is preliminary data.</text>
</comment>
<organism evidence="1 2">
    <name type="scientific">Cherax quadricarinatus</name>
    <name type="common">Australian red claw crayfish</name>
    <dbReference type="NCBI Taxonomy" id="27406"/>
    <lineage>
        <taxon>Eukaryota</taxon>
        <taxon>Metazoa</taxon>
        <taxon>Ecdysozoa</taxon>
        <taxon>Arthropoda</taxon>
        <taxon>Crustacea</taxon>
        <taxon>Multicrustacea</taxon>
        <taxon>Malacostraca</taxon>
        <taxon>Eumalacostraca</taxon>
        <taxon>Eucarida</taxon>
        <taxon>Decapoda</taxon>
        <taxon>Pleocyemata</taxon>
        <taxon>Astacidea</taxon>
        <taxon>Parastacoidea</taxon>
        <taxon>Parastacidae</taxon>
        <taxon>Cherax</taxon>
    </lineage>
</organism>
<sequence>MLEYSCRTHTHTPLSVSTDPKVCARCVPDCFLALLCDRRLRVYTMSKFPHTLCVRGTTLVCTHKLCAHNPLKAIYVKAKIVHSTVCASPFSLYEQAVYV</sequence>
<reference evidence="1 2" key="1">
    <citation type="journal article" date="2024" name="BMC Genomics">
        <title>Genome assembly of redclaw crayfish (Cherax quadricarinatus) provides insights into its immune adaptation and hypoxia tolerance.</title>
        <authorList>
            <person name="Liu Z."/>
            <person name="Zheng J."/>
            <person name="Li H."/>
            <person name="Fang K."/>
            <person name="Wang S."/>
            <person name="He J."/>
            <person name="Zhou D."/>
            <person name="Weng S."/>
            <person name="Chi M."/>
            <person name="Gu Z."/>
            <person name="He J."/>
            <person name="Li F."/>
            <person name="Wang M."/>
        </authorList>
    </citation>
    <scope>NUCLEOTIDE SEQUENCE [LARGE SCALE GENOMIC DNA]</scope>
    <source>
        <strain evidence="1">ZL_2023a</strain>
    </source>
</reference>
<protein>
    <submittedName>
        <fullName evidence="1">Uncharacterized protein</fullName>
    </submittedName>
</protein>